<dbReference type="InterPro" id="IPR001680">
    <property type="entry name" value="WD40_rpt"/>
</dbReference>
<keyword evidence="6" id="KW-1185">Reference proteome</keyword>
<dbReference type="AlphaFoldDB" id="A0A8D2IU48"/>
<dbReference type="SUPFAM" id="SSF50998">
    <property type="entry name" value="Quinoprotein alcohol dehydrogenase-like"/>
    <property type="match status" value="1"/>
</dbReference>
<proteinExistence type="predicted"/>
<dbReference type="SUPFAM" id="SSF50978">
    <property type="entry name" value="WD40 repeat-like"/>
    <property type="match status" value="1"/>
</dbReference>
<dbReference type="SMART" id="SM00320">
    <property type="entry name" value="WD40"/>
    <property type="match status" value="5"/>
</dbReference>
<feature type="repeat" description="WD" evidence="3">
    <location>
        <begin position="280"/>
        <end position="312"/>
    </location>
</feature>
<dbReference type="PROSITE" id="PS50294">
    <property type="entry name" value="WD_REPEATS_REGION"/>
    <property type="match status" value="1"/>
</dbReference>
<evidence type="ECO:0000313" key="6">
    <source>
        <dbReference type="Proteomes" id="UP000694545"/>
    </source>
</evidence>
<dbReference type="PROSITE" id="PS00678">
    <property type="entry name" value="WD_REPEATS_1"/>
    <property type="match status" value="1"/>
</dbReference>
<dbReference type="InterPro" id="IPR011047">
    <property type="entry name" value="Quinoprotein_ADH-like_sf"/>
</dbReference>
<evidence type="ECO:0000256" key="3">
    <source>
        <dbReference type="PROSITE-ProRule" id="PRU00221"/>
    </source>
</evidence>
<evidence type="ECO:0000313" key="5">
    <source>
        <dbReference type="Ensembl" id="ENSVKKP00000005863.1"/>
    </source>
</evidence>
<dbReference type="OMA" id="ELWWSIM"/>
<dbReference type="Ensembl" id="ENSVKKT00000006023.1">
    <property type="protein sequence ID" value="ENSVKKP00000005863.1"/>
    <property type="gene ID" value="ENSVKKG00000004277.1"/>
</dbReference>
<feature type="repeat" description="WD" evidence="3">
    <location>
        <begin position="666"/>
        <end position="701"/>
    </location>
</feature>
<dbReference type="PANTHER" id="PTHR45532">
    <property type="entry name" value="WD REPEAT-CONTAINING PROTEIN 97"/>
    <property type="match status" value="1"/>
</dbReference>
<reference evidence="5" key="1">
    <citation type="submission" date="2025-08" db="UniProtKB">
        <authorList>
            <consortium name="Ensembl"/>
        </authorList>
    </citation>
    <scope>IDENTIFICATION</scope>
</reference>
<dbReference type="InterPro" id="IPR015943">
    <property type="entry name" value="WD40/YVTN_repeat-like_dom_sf"/>
</dbReference>
<dbReference type="InterPro" id="IPR019775">
    <property type="entry name" value="WD40_repeat_CS"/>
</dbReference>
<sequence length="839" mass="90999">MPHPPATQPTSVSGGGPGAAGPLQGPWRLPRAHAPLTAHTLHGLHPVHGGQLGRDKAPQVVGLMEPENRWQNCKSLVPAPPLPPLAPQMKNEEMRVAYLSHGLQHLRRVVLPSPVRHVAHQPLARTLVALDAASTLHFLQEDGTYRGCRQAPAPATGLLYAAQVDRFVAWGEWALQVLDGGLRPLSRVQSAQPIRCGAYSERLNRVVTAGPGNLTLWDFRYGARSLQCRAAVCEGLSPQDVFSHLALDAGSAAPQRCFACCDSGAAAFDLSAGKLLSFQKELHSRAITDITYCEAIGSAVTASRDTTIKAWDEDWHVQTVFVGHTAPVVAVTAYPQRPLLFSASQDGTIRTWNLNTVDQVDQVHVAEPVEALETQSASLVISLSGPSLNFWKISKLYCLHTPLGSPAVRLRCVDLRALGDFPVRVLCVCRDGSVRLLEAESGRPCSTLALERPGQAHEVDYCLPLETLFVLTERGDLLRVNAAVDPMAVKKSTLAGAWDSRPGCLLLYSHTVDAAAAHSTWLRVAESKGLRKPWQKLPLPMQDKNRYLVILGHQSGFLSVVEWFSGRVQYTVAAHGPMPVTALAEYPTQTCVISAGADLTVKMWRLFPYAEECLLPLLCFSCSCPATHVCALGETLAVAFQDPETVTYSVVFYNLVRQTRMEHSPEDDAQDSITGLCHCPNLKLFASASRDGSVKIWDARNRLLRHLKLNSIPESLAFANPRGDLLVGIERHLYLIHHSKYLPSYYKMKVGTAAPPGAPGHGRPPSPCCSRQAAGAVWQTLCGRCVARLGGSASSASPGRRLPFPLWTRSPPLRFCQAPTAGRPEPRAAGGDALRAVGF</sequence>
<dbReference type="Proteomes" id="UP000694545">
    <property type="component" value="Unplaced"/>
</dbReference>
<reference evidence="5" key="2">
    <citation type="submission" date="2025-09" db="UniProtKB">
        <authorList>
            <consortium name="Ensembl"/>
        </authorList>
    </citation>
    <scope>IDENTIFICATION</scope>
</reference>
<dbReference type="Pfam" id="PF00400">
    <property type="entry name" value="WD40"/>
    <property type="match status" value="3"/>
</dbReference>
<evidence type="ECO:0000256" key="4">
    <source>
        <dbReference type="SAM" id="MobiDB-lite"/>
    </source>
</evidence>
<dbReference type="Gene3D" id="2.130.10.10">
    <property type="entry name" value="YVTN repeat-like/Quinoprotein amine dehydrogenase"/>
    <property type="match status" value="2"/>
</dbReference>
<keyword evidence="2" id="KW-0677">Repeat</keyword>
<dbReference type="InterPro" id="IPR036322">
    <property type="entry name" value="WD40_repeat_dom_sf"/>
</dbReference>
<evidence type="ECO:0000256" key="1">
    <source>
        <dbReference type="ARBA" id="ARBA00022574"/>
    </source>
</evidence>
<protein>
    <submittedName>
        <fullName evidence="5">Uncharacterized protein</fullName>
    </submittedName>
</protein>
<feature type="region of interest" description="Disordered" evidence="4">
    <location>
        <begin position="1"/>
        <end position="30"/>
    </location>
</feature>
<accession>A0A8D2IU48</accession>
<feature type="region of interest" description="Disordered" evidence="4">
    <location>
        <begin position="818"/>
        <end position="839"/>
    </location>
</feature>
<name>A0A8D2IU48_VARKO</name>
<keyword evidence="1 3" id="KW-0853">WD repeat</keyword>
<dbReference type="PANTHER" id="PTHR45532:SF1">
    <property type="entry name" value="WD REPEAT-CONTAINING PROTEIN 97"/>
    <property type="match status" value="1"/>
</dbReference>
<feature type="repeat" description="WD" evidence="3">
    <location>
        <begin position="321"/>
        <end position="362"/>
    </location>
</feature>
<dbReference type="InterPro" id="IPR020472">
    <property type="entry name" value="WD40_PAC1"/>
</dbReference>
<evidence type="ECO:0000256" key="2">
    <source>
        <dbReference type="ARBA" id="ARBA00022737"/>
    </source>
</evidence>
<dbReference type="PROSITE" id="PS50082">
    <property type="entry name" value="WD_REPEATS_2"/>
    <property type="match status" value="3"/>
</dbReference>
<dbReference type="PRINTS" id="PR00320">
    <property type="entry name" value="GPROTEINBRPT"/>
</dbReference>
<organism evidence="5 6">
    <name type="scientific">Varanus komodoensis</name>
    <name type="common">Komodo dragon</name>
    <dbReference type="NCBI Taxonomy" id="61221"/>
    <lineage>
        <taxon>Eukaryota</taxon>
        <taxon>Metazoa</taxon>
        <taxon>Chordata</taxon>
        <taxon>Craniata</taxon>
        <taxon>Vertebrata</taxon>
        <taxon>Euteleostomi</taxon>
        <taxon>Lepidosauria</taxon>
        <taxon>Squamata</taxon>
        <taxon>Bifurcata</taxon>
        <taxon>Unidentata</taxon>
        <taxon>Episquamata</taxon>
        <taxon>Toxicofera</taxon>
        <taxon>Anguimorpha</taxon>
        <taxon>Paleoanguimorpha</taxon>
        <taxon>Varanoidea</taxon>
        <taxon>Varanidae</taxon>
        <taxon>Varanus</taxon>
    </lineage>
</organism>